<evidence type="ECO:0000256" key="6">
    <source>
        <dbReference type="ARBA" id="ARBA00023033"/>
    </source>
</evidence>
<dbReference type="SUPFAM" id="SSF47240">
    <property type="entry name" value="Ferritin-like"/>
    <property type="match status" value="1"/>
</dbReference>
<evidence type="ECO:0000256" key="5">
    <source>
        <dbReference type="ARBA" id="ARBA00023004"/>
    </source>
</evidence>
<keyword evidence="8" id="KW-0175">Coiled coil</keyword>
<organism evidence="10 11">
    <name type="scientific">Pelagibacter ubique (strain HTCC1002)</name>
    <dbReference type="NCBI Taxonomy" id="314261"/>
    <lineage>
        <taxon>Bacteria</taxon>
        <taxon>Pseudomonadati</taxon>
        <taxon>Pseudomonadota</taxon>
        <taxon>Alphaproteobacteria</taxon>
        <taxon>Candidatus Pelagibacterales</taxon>
        <taxon>Candidatus Pelagibacteraceae</taxon>
        <taxon>Candidatus Pelagibacter</taxon>
    </lineage>
</organism>
<dbReference type="InterPro" id="IPR011566">
    <property type="entry name" value="Ubq_synth_Coq7"/>
</dbReference>
<evidence type="ECO:0000256" key="4">
    <source>
        <dbReference type="ARBA" id="ARBA00023002"/>
    </source>
</evidence>
<dbReference type="CDD" id="cd01042">
    <property type="entry name" value="DMQH"/>
    <property type="match status" value="1"/>
</dbReference>
<evidence type="ECO:0000256" key="7">
    <source>
        <dbReference type="ARBA" id="ARBA00023136"/>
    </source>
</evidence>
<dbReference type="GO" id="GO:0006744">
    <property type="term" value="P:ubiquinone biosynthetic process"/>
    <property type="evidence" value="ECO:0007669"/>
    <property type="project" value="UniProtKB-KW"/>
</dbReference>
<accession>Q1V1H7</accession>
<dbReference type="InterPro" id="IPR009078">
    <property type="entry name" value="Ferritin-like_SF"/>
</dbReference>
<dbReference type="RefSeq" id="WP_006997488.1">
    <property type="nucleotide sequence ID" value="NZ_CH724130.1"/>
</dbReference>
<keyword evidence="9" id="KW-0812">Transmembrane</keyword>
<sequence length="177" mass="20520">MKKTNKEKVKEFIRVDHAGERGAIKIYEGQLLALNTFVKDENLKKKIEEMKIHEKEHCEYFENEIKKRNIKPTKFLPLWDLLGVGLGFGSTMLGKKAAMLCTASVEEVIDEHYLNQINELENDEKKLKEKIIKFREDELHHKDIAYKEGATKKGMYSILDKLIKTGSKIAINISEKI</sequence>
<comment type="pathway">
    <text evidence="1">Cofactor biosynthesis; ubiquinone biosynthesis.</text>
</comment>
<name>Q1V1H7_PELU1</name>
<dbReference type="GO" id="GO:2000377">
    <property type="term" value="P:regulation of reactive oxygen species metabolic process"/>
    <property type="evidence" value="ECO:0007669"/>
    <property type="project" value="TreeGrafter"/>
</dbReference>
<evidence type="ECO:0000313" key="10">
    <source>
        <dbReference type="EMBL" id="EAS84901.1"/>
    </source>
</evidence>
<feature type="coiled-coil region" evidence="8">
    <location>
        <begin position="110"/>
        <end position="137"/>
    </location>
</feature>
<dbReference type="Proteomes" id="UP000005306">
    <property type="component" value="Unassembled WGS sequence"/>
</dbReference>
<evidence type="ECO:0000313" key="11">
    <source>
        <dbReference type="Proteomes" id="UP000005306"/>
    </source>
</evidence>
<comment type="caution">
    <text evidence="10">The sequence shown here is derived from an EMBL/GenBank/DDBJ whole genome shotgun (WGS) entry which is preliminary data.</text>
</comment>
<gene>
    <name evidence="10" type="ORF">PU1002_04251</name>
</gene>
<dbReference type="GO" id="GO:0010468">
    <property type="term" value="P:regulation of gene expression"/>
    <property type="evidence" value="ECO:0007669"/>
    <property type="project" value="TreeGrafter"/>
</dbReference>
<evidence type="ECO:0000256" key="8">
    <source>
        <dbReference type="SAM" id="Coils"/>
    </source>
</evidence>
<dbReference type="AlphaFoldDB" id="Q1V1H7"/>
<proteinExistence type="predicted"/>
<dbReference type="GeneID" id="66294916"/>
<keyword evidence="4" id="KW-0560">Oxidoreductase</keyword>
<keyword evidence="7 9" id="KW-0472">Membrane</keyword>
<keyword evidence="5" id="KW-0408">Iron</keyword>
<dbReference type="PANTHER" id="PTHR11237">
    <property type="entry name" value="COENZYME Q10 BIOSYNTHESIS PROTEIN 7"/>
    <property type="match status" value="1"/>
</dbReference>
<keyword evidence="9" id="KW-1133">Transmembrane helix</keyword>
<dbReference type="Pfam" id="PF03232">
    <property type="entry name" value="COQ7"/>
    <property type="match status" value="1"/>
</dbReference>
<dbReference type="PANTHER" id="PTHR11237:SF4">
    <property type="entry name" value="5-DEMETHOXYUBIQUINONE HYDROXYLASE, MITOCHONDRIAL"/>
    <property type="match status" value="1"/>
</dbReference>
<evidence type="ECO:0000256" key="3">
    <source>
        <dbReference type="ARBA" id="ARBA00022723"/>
    </source>
</evidence>
<dbReference type="GO" id="GO:0046872">
    <property type="term" value="F:metal ion binding"/>
    <property type="evidence" value="ECO:0007669"/>
    <property type="project" value="UniProtKB-KW"/>
</dbReference>
<protein>
    <submittedName>
        <fullName evidence="10">Coq7 family protein</fullName>
    </submittedName>
</protein>
<feature type="transmembrane region" description="Helical" evidence="9">
    <location>
        <begin position="75"/>
        <end position="94"/>
    </location>
</feature>
<evidence type="ECO:0000256" key="2">
    <source>
        <dbReference type="ARBA" id="ARBA00022688"/>
    </source>
</evidence>
<keyword evidence="3" id="KW-0479">Metal-binding</keyword>
<dbReference type="EMBL" id="AAPV01000001">
    <property type="protein sequence ID" value="EAS84901.1"/>
    <property type="molecule type" value="Genomic_DNA"/>
</dbReference>
<keyword evidence="2" id="KW-0831">Ubiquinone biosynthesis</keyword>
<reference evidence="10 11" key="1">
    <citation type="submission" date="2006-04" db="EMBL/GenBank/DDBJ databases">
        <authorList>
            <person name="Giovannoni S.J."/>
            <person name="Cho J.-C."/>
            <person name="Ferriera S."/>
            <person name="Johnson J."/>
            <person name="Kravitz S."/>
            <person name="Halpern A."/>
            <person name="Remington K."/>
            <person name="Beeson K."/>
            <person name="Tran B."/>
            <person name="Rogers Y.-H."/>
            <person name="Friedman R."/>
            <person name="Venter J.C."/>
        </authorList>
    </citation>
    <scope>NUCLEOTIDE SEQUENCE [LARGE SCALE GENOMIC DNA]</scope>
    <source>
        <strain evidence="10 11">HTCC1002</strain>
    </source>
</reference>
<dbReference type="GO" id="GO:0008682">
    <property type="term" value="F:3-demethoxyubiquinol 3-hydroxylase activity"/>
    <property type="evidence" value="ECO:0007669"/>
    <property type="project" value="TreeGrafter"/>
</dbReference>
<evidence type="ECO:0000256" key="1">
    <source>
        <dbReference type="ARBA" id="ARBA00004749"/>
    </source>
</evidence>
<keyword evidence="6" id="KW-0503">Monooxygenase</keyword>
<dbReference type="HOGENOM" id="CLU_071892_2_0_5"/>
<evidence type="ECO:0000256" key="9">
    <source>
        <dbReference type="SAM" id="Phobius"/>
    </source>
</evidence>